<proteinExistence type="predicted"/>
<dbReference type="InterPro" id="IPR024747">
    <property type="entry name" value="Pyridox_Oxase-rel"/>
</dbReference>
<dbReference type="GO" id="GO:0006508">
    <property type="term" value="P:proteolysis"/>
    <property type="evidence" value="ECO:0007669"/>
    <property type="project" value="UniProtKB-KW"/>
</dbReference>
<dbReference type="SUPFAM" id="SSF50475">
    <property type="entry name" value="FMN-binding split barrel"/>
    <property type="match status" value="1"/>
</dbReference>
<dbReference type="Gene3D" id="2.30.110.10">
    <property type="entry name" value="Electron Transport, Fmn-binding Protein, Chain A"/>
    <property type="match status" value="1"/>
</dbReference>
<evidence type="ECO:0000313" key="4">
    <source>
        <dbReference type="Proteomes" id="UP000255139"/>
    </source>
</evidence>
<keyword evidence="4" id="KW-1185">Reference proteome</keyword>
<evidence type="ECO:0000313" key="2">
    <source>
        <dbReference type="EMBL" id="TLD99150.1"/>
    </source>
</evidence>
<protein>
    <submittedName>
        <fullName evidence="2">Antibiotic resistance protein</fullName>
    </submittedName>
    <submittedName>
        <fullName evidence="1">Protease synthase and sporulation protein PAI 2</fullName>
    </submittedName>
</protein>
<dbReference type="GO" id="GO:0008233">
    <property type="term" value="F:peptidase activity"/>
    <property type="evidence" value="ECO:0007669"/>
    <property type="project" value="UniProtKB-KW"/>
</dbReference>
<dbReference type="Pfam" id="PF12900">
    <property type="entry name" value="Pyridox_ox_2"/>
    <property type="match status" value="1"/>
</dbReference>
<keyword evidence="1" id="KW-0645">Protease</keyword>
<name>A0A099TZE2_9HELI</name>
<dbReference type="EMBL" id="UGJE01000002">
    <property type="protein sequence ID" value="STQ86892.1"/>
    <property type="molecule type" value="Genomic_DNA"/>
</dbReference>
<dbReference type="Proteomes" id="UP000255139">
    <property type="component" value="Unassembled WGS sequence"/>
</dbReference>
<reference evidence="2 3" key="1">
    <citation type="journal article" date="2014" name="Genome Announc.">
        <title>Draft genome sequences of eight enterohepatic helicobacter species isolated from both laboratory and wild rodents.</title>
        <authorList>
            <person name="Sheh A."/>
            <person name="Shen Z."/>
            <person name="Fox J.G."/>
        </authorList>
    </citation>
    <scope>NUCLEOTIDE SEQUENCE [LARGE SCALE GENOMIC DNA]</scope>
    <source>
        <strain evidence="2 3">ST1</strain>
    </source>
</reference>
<keyword evidence="1" id="KW-0378">Hydrolase</keyword>
<gene>
    <name evidence="1" type="primary">paiB</name>
    <name evidence="2" type="ORF">LS73_007780</name>
    <name evidence="1" type="ORF">NCTC12714_01703</name>
</gene>
<dbReference type="PANTHER" id="PTHR34071:SF2">
    <property type="entry name" value="FLAVIN-NUCLEOTIDE-BINDING PROTEIN"/>
    <property type="match status" value="1"/>
</dbReference>
<evidence type="ECO:0000313" key="3">
    <source>
        <dbReference type="Proteomes" id="UP000029922"/>
    </source>
</evidence>
<dbReference type="OrthoDB" id="9794935at2"/>
<dbReference type="Proteomes" id="UP000029922">
    <property type="component" value="Unassembled WGS sequence"/>
</dbReference>
<dbReference type="EMBL" id="JRPD02000020">
    <property type="protein sequence ID" value="TLD99150.1"/>
    <property type="molecule type" value="Genomic_DNA"/>
</dbReference>
<dbReference type="InterPro" id="IPR012349">
    <property type="entry name" value="Split_barrel_FMN-bd"/>
</dbReference>
<organism evidence="1 4">
    <name type="scientific">Helicobacter muridarum</name>
    <dbReference type="NCBI Taxonomy" id="216"/>
    <lineage>
        <taxon>Bacteria</taxon>
        <taxon>Pseudomonadati</taxon>
        <taxon>Campylobacterota</taxon>
        <taxon>Epsilonproteobacteria</taxon>
        <taxon>Campylobacterales</taxon>
        <taxon>Helicobacteraceae</taxon>
        <taxon>Helicobacter</taxon>
    </lineage>
</organism>
<evidence type="ECO:0000313" key="1">
    <source>
        <dbReference type="EMBL" id="STQ86892.1"/>
    </source>
</evidence>
<dbReference type="RefSeq" id="WP_034558535.1">
    <property type="nucleotide sequence ID" value="NZ_FZML01000024.1"/>
</dbReference>
<sequence length="194" mass="22607">MRRKDFDFKNMPTIEKFLTQITFGTLVIPDNIPYAVPLSFCYEDSKIYLHGAKAGRKYKLLKYNPKVSFSAAKPYAYIPSHFLNNTMIPTQFFFSVFIEGQFCAVEDLEEKKHILTRLVQKYEPSNTQMNMERGQFIGTERGVFVGKILIESLSAKAKFGQNLKIEDFEQIVEDLQNRSDMLDIQTIEQMKKFQ</sequence>
<reference evidence="1 4" key="2">
    <citation type="submission" date="2018-06" db="EMBL/GenBank/DDBJ databases">
        <authorList>
            <consortium name="Pathogen Informatics"/>
            <person name="Doyle S."/>
        </authorList>
    </citation>
    <scope>NUCLEOTIDE SEQUENCE [LARGE SCALE GENOMIC DNA]</scope>
    <source>
        <strain evidence="1 4">NCTC12714</strain>
    </source>
</reference>
<dbReference type="AlphaFoldDB" id="A0A099TZE2"/>
<accession>A0A099TZE2</accession>
<dbReference type="PANTHER" id="PTHR34071">
    <property type="entry name" value="5-NITROIMIDAZOLE ANTIBIOTICS RESISTANCE PROTEIN, NIMA-FAMILY-RELATED PROTEIN-RELATED"/>
    <property type="match status" value="1"/>
</dbReference>